<keyword evidence="6" id="KW-0067">ATP-binding</keyword>
<evidence type="ECO:0000256" key="5">
    <source>
        <dbReference type="ARBA" id="ARBA00022741"/>
    </source>
</evidence>
<evidence type="ECO:0000256" key="3">
    <source>
        <dbReference type="ARBA" id="ARBA00007188"/>
    </source>
</evidence>
<feature type="region of interest" description="Disordered" evidence="10">
    <location>
        <begin position="3274"/>
        <end position="3296"/>
    </location>
</feature>
<comment type="similarity">
    <text evidence="3">Belongs to the midasin family.</text>
</comment>
<name>A0AAW1QMF9_9CHLO</name>
<evidence type="ECO:0000256" key="1">
    <source>
        <dbReference type="ARBA" id="ARBA00004604"/>
    </source>
</evidence>
<dbReference type="InterPro" id="IPR025662">
    <property type="entry name" value="Sigma_54_int_dom_ATP-bd_1"/>
</dbReference>
<sequence>MEDVFDWLGGLRAVQRRFPELAEDEHVNAALAETPPSLQHVADTVQRLLLRPGLTAGIAALFRPMLLPLASTLVETRLAGAGSSTIPGVGTSGVLEASHAAVGVALVTLVELAPHTSGLLLRYLHHAVPSFENLLGGPPGSPPTSAAPGGPGPATEDPTQLQLARAALRALRRCPALRRRWRPAPFYGLLGAAAPDVRWTGAECVALLAGLSDEGRQRLRRQLLSGEQALAAALAWRGQQTPGQQGTGGVPVLQGRLAAATGHVDVCGVALPCGPDAVGGSGGGELVHTPTVEHNLEAAALALCQQRPLLLEGPPGSGKSALAAELARATGNAGGLICMHVDDQMDAKALLGAYVCTAVPGEFAWQPGPLTQAVAGGRWLLVEDADLAPADVLAVLAPLADTRRLALPQRAQVIEAAPGFQLLASVTTAPGGGGAGAYGSGGDLGAWEAAVAAAARAGGVRPGDPGLHVGRHFSLRDLVKWCRRMQDVHGVLLGRSQAQALGADPDSVARLPVALREAAWVEAADCFTAMLPGHEARRALLAALAALWALPGERAEWLTALHKPELRAGAGEVLVGRAVLPLAHRAVRADAGSQGSFARTGHAMRAMEAVAVAAAQREPVLLVGETGTGKTTLVQEIAAQVGAPLVVLNLSQQTDSSDLLGGFRPVQPRDTLLPLLARLQALVPHTWLRGRNEEFLGRAAKFAQRRKWGALLHACRTALAKVEAVDAQPPEGATQEAADGAQAPERVRKRLKLSQGLREDWRRFGGELAAAERAALVAEGGFAFAFQEGALVKALRGGAWLLLDEINLAPPEALERIAGLLEDAGGSVTLSERGDLAAVARHPAFRLFAAMNPATDAGKRELPAPLRNRLTEIYVTEPGMREDLRALVAAYLVGAAPAVPVDAVVDFYLAARAEAAATLQDGGGRRPAYNLRTLCRALEYARAALPTYGLQRALFDGASMAFLTQLAAASAAVMERLLCAHLLGGARSAKAMMRTPTRPAAGSHMLFSHFWVEVGPLPVPEDGEGPGKGFVVTPSVEAHLRNLARAALIRRYPILLQGPTSSGKTSLVAQLAACTGHRFVRINNHEQTDLQEYMGSYVSDAQGRLVFREGALVTAVRAGHWVVLDELNLAPSEVLEALNRLLDDNRELFVPELQETVRPHPHFMLFATQNPAGAYGGRKVLSRAFRSRFLELHVGDIPDGELAIILEGRCALAPSYAAKLVAVMRALQRRRQGSNVFAGKHGFITPRDLFKWAGRGAVGYQELAENGFLLLGERLRQPAERAEVEAVLEATMNVKLDIPALYTREGDAPVRALQAALAAATGPVPAPASSSTQERVWEAANGEPAAGPVTDAAALRSALGGIVWTPSLRRMYTLLDRCLQHAEPALLVGETGTGKTTVCQLAAAVRGQRLHILNCNQHTEASDFLGGFRPARERDRALGRLDAALATIAASPLLRRLGIKSPQLLAAPTGPELADAARGAAAVVAEVERQAAQTSFADEVAGELERLRAAASDAAAAAAAARVPFEWVDGPLVTAMRHGDIILIDELNLAEDAVLERLNSVLEPGRTLTLAEKGGAGAEEIIAAPGFRLVATMNPGGDFGKRELSPALANRFTAVWVPPIEDPEELAAILHAHIADADVREAVAGRLLAFWRFFHDHAGAARGALTVRDLLAWASFVAAAAPQVGALAAYAHGAHLALLDGVGLGLGVPQEAALALRAACERILLAQLPPENHADAAAAAGELSALPTLGDTGTGAQWGIPPFFVARGLHSSGGGAAFDFGAPTTARNALRLLRALQLRRAVLLEGSPGVGKTSLVAALARATGQRLVRINLSEQTDMMDLLGADLPAAGGAAGQFAWADGPLLAALQAGAWVLLDELNLASQSVLEGLNAVLDHRAEVFIPELGRTFRCPPGFRVFAAQNPLLEGGGRRGLPKSFLNRFTRVHIELLQPTDLAFIAGALHPRVPVSVRARMVSFLSALRVASGAAAASSPSPGADEGVSQGKKDFAVLLSGAGGPWEFNLRDLLRWCELACGVVAEAPASNEGGAAAAVEAAAVHYARMLFLERLRTSADRAALRRLFAACWGAPLGEPARVSVALSPALLRVGRAVLPRAGPWVSPGGTGAGVPLQLLAGQTCQLESLLASMQRGWMCLLVGAPGSGKTSLVRLAAALAGQPLVELALSAGTDTADLLGGFEQLEPLRHVQEAAEEAASLAMARDVSSAWALHAANEPAASGGDGGDTARAAAALLDALNGVAAGLWVLLDNAGACPATVLDRLNPLLDPGGELLLNEAGAPGGRPRVLHPHPSFRLVLAVDPRHGEVSRAMRNRGIELFVLPASAMLAAEGLPGWALPAAMAAAHQAVAQLAAARHRRGPTGRELRHWAALARALVERGWGVERWVRLAWAAAACLAERATPADARARVQWASTFAAELQAPAMPTGGQDAEAVAQAACQAAAALAEALAPAAVSEMLALRSLLQERLQLHLGLLAQAPINLTAADALPPALLAAGAAAPGPLADLWARAKQGCARLAALRSAAAASALLAGVAAAANGSAADSVLQQSAWRHARPQLRARAHAAHAAIDCVHPLLASLVAFERALLSQPAGEAWSSGVVHQVAALQEWRDWGLRRALLEGLGLFALAAQRMRQEGGARGDAQGAPVHEALEIVRLLEAKVAARAREAAAPAGNGAAWLDGGASVDAAPAGPWPALPETLPWQAMRSAAGRAHQAALLPLQELASLTAQLPLLAAVARLQLDPAFQARKAQSAAGEAWSASTPAPDALALCAVHASAAAVGAAAGPRGVADFAAQLQLRWLLEAANERLNALGGKTRLQAHLLALTHEMWFRWHAALLRGTETLARGLGRLGGAARTEAAAAVLGAGPAPIEARRLRALQLRLSARHMRRWCTPAGAALPAQAAAAEAAALGALLAQLVLAHAPSLPQGPLRTEAAALARWLADRAAGATSSVQDSGGDTAAVRRLGELLSGCSHSLLRSGSGSELEAERLRGRGWALLGLLRLHLAAPPAGADPAAKRAMRAMHLDARVSEELLPELQIRRMLQRMPAGVDEAPRIAALAVEIRTLVRAAAAQRAQAVPRPEPPQYAALQAALRAFTGAPPSSAGAASGGSGAGDALGSAPRVMALVAELESGSPAAVAEARAWQQNAAAWAERLRAAFPLYADLTQPLALAALEISVGLALLADAAEGLGARFAAREIRAAGEVVAQLMAFPPPAQRAAAVPHLASSSAQALIAGMESVLGALVRAWEEVKAAEEARATEEAAEFRSKTREAPGVSEEAEADADYQRRFPDHFAAFADLAAPDDADAVMSAPNPAAQAGGTAASVAESVSSASRALLEGELLDDIVVLHARVFAQPTAAAISAPPDKPAGDWRAAFWRRYELGALLARGVAALGARLPAEVDAAAAGGHLLAVCLAHLQLADAGNQGAGASEQALDMQAPAPAEAALLQAPLAALRARLAALLVDWPGHPVLSQLDAIVERLLALPATTPLKAALTGLELLLLRAQLWQDTAARHVSLEAQLAPAAALAARWRRLELASWRALLRRTAERAAAGAHRSWFHLYRVLMQAETPPGDNPAPGALVGSSD</sequence>
<dbReference type="Pfam" id="PF17867">
    <property type="entry name" value="AAA_lid_7"/>
    <property type="match status" value="3"/>
</dbReference>
<evidence type="ECO:0000313" key="13">
    <source>
        <dbReference type="Proteomes" id="UP001445335"/>
    </source>
</evidence>
<dbReference type="GO" id="GO:0030687">
    <property type="term" value="C:preribosome, large subunit precursor"/>
    <property type="evidence" value="ECO:0007669"/>
    <property type="project" value="TreeGrafter"/>
</dbReference>
<dbReference type="PANTHER" id="PTHR48103">
    <property type="entry name" value="MIDASIN-RELATED"/>
    <property type="match status" value="1"/>
</dbReference>
<dbReference type="GO" id="GO:0005730">
    <property type="term" value="C:nucleolus"/>
    <property type="evidence" value="ECO:0007669"/>
    <property type="project" value="UniProtKB-SubCell"/>
</dbReference>
<feature type="domain" description="AAA+ ATPase" evidence="11">
    <location>
        <begin position="1798"/>
        <end position="1951"/>
    </location>
</feature>
<evidence type="ECO:0000256" key="10">
    <source>
        <dbReference type="SAM" id="MobiDB-lite"/>
    </source>
</evidence>
<feature type="domain" description="AAA+ ATPase" evidence="11">
    <location>
        <begin position="305"/>
        <end position="467"/>
    </location>
</feature>
<dbReference type="InterPro" id="IPR011704">
    <property type="entry name" value="ATPase_dyneun-rel_AAA"/>
</dbReference>
<dbReference type="GO" id="GO:0000055">
    <property type="term" value="P:ribosomal large subunit export from nucleus"/>
    <property type="evidence" value="ECO:0007669"/>
    <property type="project" value="TreeGrafter"/>
</dbReference>
<keyword evidence="7" id="KW-0143">Chaperone</keyword>
<feature type="compositionally biased region" description="Basic and acidic residues" evidence="10">
    <location>
        <begin position="3274"/>
        <end position="3286"/>
    </location>
</feature>
<evidence type="ECO:0000256" key="7">
    <source>
        <dbReference type="ARBA" id="ARBA00023186"/>
    </source>
</evidence>
<dbReference type="GO" id="GO:0005524">
    <property type="term" value="F:ATP binding"/>
    <property type="evidence" value="ECO:0007669"/>
    <property type="project" value="UniProtKB-KW"/>
</dbReference>
<feature type="domain" description="AAA+ ATPase" evidence="11">
    <location>
        <begin position="1050"/>
        <end position="1199"/>
    </location>
</feature>
<dbReference type="SUPFAM" id="SSF52540">
    <property type="entry name" value="P-loop containing nucleoside triphosphate hydrolases"/>
    <property type="match status" value="6"/>
</dbReference>
<dbReference type="Pfam" id="PF07728">
    <property type="entry name" value="AAA_5"/>
    <property type="match status" value="8"/>
</dbReference>
<dbReference type="Gene3D" id="3.40.50.300">
    <property type="entry name" value="P-loop containing nucleotide triphosphate hydrolases"/>
    <property type="match status" value="6"/>
</dbReference>
<comment type="subcellular location">
    <subcellularLocation>
        <location evidence="1">Nucleus</location>
        <location evidence="1">Nucleolus</location>
    </subcellularLocation>
    <subcellularLocation>
        <location evidence="2">Nucleus</location>
        <location evidence="2">Nucleoplasm</location>
    </subcellularLocation>
</comment>
<evidence type="ECO:0000256" key="8">
    <source>
        <dbReference type="ARBA" id="ARBA00023242"/>
    </source>
</evidence>
<feature type="region of interest" description="Disordered" evidence="10">
    <location>
        <begin position="134"/>
        <end position="158"/>
    </location>
</feature>
<keyword evidence="13" id="KW-1185">Reference proteome</keyword>
<evidence type="ECO:0000256" key="4">
    <source>
        <dbReference type="ARBA" id="ARBA00017143"/>
    </source>
</evidence>
<dbReference type="EMBL" id="JALJOU010000084">
    <property type="protein sequence ID" value="KAK9822705.1"/>
    <property type="molecule type" value="Genomic_DNA"/>
</dbReference>
<keyword evidence="8" id="KW-0539">Nucleus</keyword>
<feature type="domain" description="AAA+ ATPase" evidence="11">
    <location>
        <begin position="616"/>
        <end position="881"/>
    </location>
</feature>
<dbReference type="InterPro" id="IPR003593">
    <property type="entry name" value="AAA+_ATPase"/>
</dbReference>
<evidence type="ECO:0000313" key="12">
    <source>
        <dbReference type="EMBL" id="KAK9822705.1"/>
    </source>
</evidence>
<gene>
    <name evidence="12" type="ORF">WJX81_005225</name>
</gene>
<feature type="non-terminal residue" evidence="12">
    <location>
        <position position="3602"/>
    </location>
</feature>
<dbReference type="PROSITE" id="PS00675">
    <property type="entry name" value="SIGMA54_INTERACT_1"/>
    <property type="match status" value="1"/>
</dbReference>
<dbReference type="CDD" id="cd00009">
    <property type="entry name" value="AAA"/>
    <property type="match status" value="1"/>
</dbReference>
<evidence type="ECO:0000256" key="2">
    <source>
        <dbReference type="ARBA" id="ARBA00004642"/>
    </source>
</evidence>
<dbReference type="InterPro" id="IPR041190">
    <property type="entry name" value="Midasin_AAA_lid_5"/>
</dbReference>
<proteinExistence type="inferred from homology"/>
<dbReference type="Proteomes" id="UP001445335">
    <property type="component" value="Unassembled WGS sequence"/>
</dbReference>
<feature type="domain" description="AAA+ ATPase" evidence="11">
    <location>
        <begin position="2146"/>
        <end position="2338"/>
    </location>
</feature>
<evidence type="ECO:0000259" key="11">
    <source>
        <dbReference type="SMART" id="SM00382"/>
    </source>
</evidence>
<organism evidence="12 13">
    <name type="scientific">Elliptochloris bilobata</name>
    <dbReference type="NCBI Taxonomy" id="381761"/>
    <lineage>
        <taxon>Eukaryota</taxon>
        <taxon>Viridiplantae</taxon>
        <taxon>Chlorophyta</taxon>
        <taxon>core chlorophytes</taxon>
        <taxon>Trebouxiophyceae</taxon>
        <taxon>Trebouxiophyceae incertae sedis</taxon>
        <taxon>Elliptochloris clade</taxon>
        <taxon>Elliptochloris</taxon>
    </lineage>
</organism>
<dbReference type="SMART" id="SM00382">
    <property type="entry name" value="AAA"/>
    <property type="match status" value="6"/>
</dbReference>
<dbReference type="InterPro" id="IPR040848">
    <property type="entry name" value="AAA_lid_7"/>
</dbReference>
<dbReference type="FunFam" id="3.40.50.300:FF:001368">
    <property type="entry name" value="Midasin"/>
    <property type="match status" value="1"/>
</dbReference>
<dbReference type="GO" id="GO:0005654">
    <property type="term" value="C:nucleoplasm"/>
    <property type="evidence" value="ECO:0007669"/>
    <property type="project" value="UniProtKB-SubCell"/>
</dbReference>
<dbReference type="FunFam" id="3.40.50.300:FF:000142">
    <property type="entry name" value="Midasin"/>
    <property type="match status" value="1"/>
</dbReference>
<dbReference type="FunFam" id="3.40.50.300:FF:001384">
    <property type="entry name" value="Midasin"/>
    <property type="match status" value="1"/>
</dbReference>
<accession>A0AAW1QMF9</accession>
<protein>
    <recommendedName>
        <fullName evidence="4">Midasin</fullName>
    </recommendedName>
    <alternativeName>
        <fullName evidence="9">MIDAS-containing protein</fullName>
    </alternativeName>
</protein>
<feature type="domain" description="AAA+ ATPase" evidence="11">
    <location>
        <begin position="1381"/>
        <end position="1622"/>
    </location>
</feature>
<dbReference type="Pfam" id="PF17865">
    <property type="entry name" value="AAA_lid_5"/>
    <property type="match status" value="1"/>
</dbReference>
<evidence type="ECO:0000256" key="9">
    <source>
        <dbReference type="ARBA" id="ARBA00077000"/>
    </source>
</evidence>
<dbReference type="InterPro" id="IPR027417">
    <property type="entry name" value="P-loop_NTPase"/>
</dbReference>
<dbReference type="PANTHER" id="PTHR48103:SF2">
    <property type="entry name" value="MIDASIN"/>
    <property type="match status" value="1"/>
</dbReference>
<dbReference type="GO" id="GO:0016887">
    <property type="term" value="F:ATP hydrolysis activity"/>
    <property type="evidence" value="ECO:0007669"/>
    <property type="project" value="InterPro"/>
</dbReference>
<evidence type="ECO:0000256" key="6">
    <source>
        <dbReference type="ARBA" id="ARBA00022840"/>
    </source>
</evidence>
<reference evidence="12 13" key="1">
    <citation type="journal article" date="2024" name="Nat. Commun.">
        <title>Phylogenomics reveals the evolutionary origins of lichenization in chlorophyte algae.</title>
        <authorList>
            <person name="Puginier C."/>
            <person name="Libourel C."/>
            <person name="Otte J."/>
            <person name="Skaloud P."/>
            <person name="Haon M."/>
            <person name="Grisel S."/>
            <person name="Petersen M."/>
            <person name="Berrin J.G."/>
            <person name="Delaux P.M."/>
            <person name="Dal Grande F."/>
            <person name="Keller J."/>
        </authorList>
    </citation>
    <scope>NUCLEOTIDE SEQUENCE [LARGE SCALE GENOMIC DNA]</scope>
    <source>
        <strain evidence="12 13">SAG 245.80</strain>
    </source>
</reference>
<keyword evidence="5" id="KW-0547">Nucleotide-binding</keyword>
<comment type="caution">
    <text evidence="12">The sequence shown here is derived from an EMBL/GenBank/DDBJ whole genome shotgun (WGS) entry which is preliminary data.</text>
</comment>
<dbReference type="FunFam" id="3.40.50.300:FF:000582">
    <property type="entry name" value="Midasin"/>
    <property type="match status" value="1"/>
</dbReference>
<dbReference type="GO" id="GO:0000027">
    <property type="term" value="P:ribosomal large subunit assembly"/>
    <property type="evidence" value="ECO:0007669"/>
    <property type="project" value="TreeGrafter"/>
</dbReference>